<feature type="transmembrane region" description="Helical" evidence="6">
    <location>
        <begin position="41"/>
        <end position="59"/>
    </location>
</feature>
<dbReference type="Pfam" id="PF12823">
    <property type="entry name" value="DUF3817"/>
    <property type="match status" value="1"/>
</dbReference>
<dbReference type="EMBL" id="RPFW01000011">
    <property type="protein sequence ID" value="TVY99850.1"/>
    <property type="molecule type" value="Genomic_DNA"/>
</dbReference>
<gene>
    <name evidence="8" type="ORF">EAS64_40095</name>
</gene>
<name>A0A6P2BMV4_9ACTN</name>
<organism evidence="8 9">
    <name type="scientific">Trebonia kvetii</name>
    <dbReference type="NCBI Taxonomy" id="2480626"/>
    <lineage>
        <taxon>Bacteria</taxon>
        <taxon>Bacillati</taxon>
        <taxon>Actinomycetota</taxon>
        <taxon>Actinomycetes</taxon>
        <taxon>Streptosporangiales</taxon>
        <taxon>Treboniaceae</taxon>
        <taxon>Trebonia</taxon>
    </lineage>
</organism>
<evidence type="ECO:0000259" key="7">
    <source>
        <dbReference type="Pfam" id="PF12823"/>
    </source>
</evidence>
<feature type="transmembrane region" description="Helical" evidence="6">
    <location>
        <begin position="12"/>
        <end position="29"/>
    </location>
</feature>
<dbReference type="Proteomes" id="UP000460272">
    <property type="component" value="Unassembled WGS sequence"/>
</dbReference>
<sequence length="112" mass="12129">MHAAVLRYRVMAYITGVVLMVLCFVGIPLQVAGHPAVANDVGVVHGILYIIYVIVAYLLSRLLKLAVGPTVLLLLAGTIPVLTFVVERWLTHRYIEPAMAGSDPAPQQPVGR</sequence>
<reference evidence="8 9" key="1">
    <citation type="submission" date="2018-11" db="EMBL/GenBank/DDBJ databases">
        <title>Trebonia kvetii gen.nov., sp.nov., a novel acidophilic actinobacterium, and proposal of the new actinobacterial family Treboniaceae fam. nov.</title>
        <authorList>
            <person name="Rapoport D."/>
            <person name="Sagova-Mareckova M."/>
            <person name="Sedlacek I."/>
            <person name="Provaznik J."/>
            <person name="Kralova S."/>
            <person name="Pavlinic D."/>
            <person name="Benes V."/>
            <person name="Kopecky J."/>
        </authorList>
    </citation>
    <scope>NUCLEOTIDE SEQUENCE [LARGE SCALE GENOMIC DNA]</scope>
    <source>
        <strain evidence="8 9">15Tr583</strain>
    </source>
</reference>
<dbReference type="InterPro" id="IPR023845">
    <property type="entry name" value="DUF3817_TM"/>
</dbReference>
<evidence type="ECO:0000256" key="5">
    <source>
        <dbReference type="ARBA" id="ARBA00023136"/>
    </source>
</evidence>
<keyword evidence="9" id="KW-1185">Reference proteome</keyword>
<evidence type="ECO:0000256" key="1">
    <source>
        <dbReference type="ARBA" id="ARBA00004651"/>
    </source>
</evidence>
<dbReference type="OrthoDB" id="9342687at2"/>
<dbReference type="GO" id="GO:0005886">
    <property type="term" value="C:plasma membrane"/>
    <property type="evidence" value="ECO:0007669"/>
    <property type="project" value="UniProtKB-SubCell"/>
</dbReference>
<keyword evidence="2" id="KW-1003">Cell membrane</keyword>
<evidence type="ECO:0000256" key="2">
    <source>
        <dbReference type="ARBA" id="ARBA00022475"/>
    </source>
</evidence>
<protein>
    <submittedName>
        <fullName evidence="8">DUF3817 domain-containing protein</fullName>
    </submittedName>
</protein>
<keyword evidence="4 6" id="KW-1133">Transmembrane helix</keyword>
<evidence type="ECO:0000313" key="8">
    <source>
        <dbReference type="EMBL" id="TVY99850.1"/>
    </source>
</evidence>
<feature type="transmembrane region" description="Helical" evidence="6">
    <location>
        <begin position="71"/>
        <end position="90"/>
    </location>
</feature>
<keyword evidence="5 6" id="KW-0472">Membrane</keyword>
<keyword evidence="3 6" id="KW-0812">Transmembrane</keyword>
<accession>A0A6P2BMV4</accession>
<dbReference type="RefSeq" id="WP_145861958.1">
    <property type="nucleotide sequence ID" value="NZ_RPFW01000011.1"/>
</dbReference>
<evidence type="ECO:0000256" key="6">
    <source>
        <dbReference type="SAM" id="Phobius"/>
    </source>
</evidence>
<dbReference type="PANTHER" id="PTHR40077">
    <property type="entry name" value="MEMBRANE PROTEIN-RELATED"/>
    <property type="match status" value="1"/>
</dbReference>
<comment type="caution">
    <text evidence="8">The sequence shown here is derived from an EMBL/GenBank/DDBJ whole genome shotgun (WGS) entry which is preliminary data.</text>
</comment>
<evidence type="ECO:0000256" key="4">
    <source>
        <dbReference type="ARBA" id="ARBA00022989"/>
    </source>
</evidence>
<dbReference type="NCBIfam" id="TIGR03954">
    <property type="entry name" value="integ_memb_HG"/>
    <property type="match status" value="1"/>
</dbReference>
<dbReference type="AlphaFoldDB" id="A0A6P2BMV4"/>
<evidence type="ECO:0000313" key="9">
    <source>
        <dbReference type="Proteomes" id="UP000460272"/>
    </source>
</evidence>
<proteinExistence type="predicted"/>
<evidence type="ECO:0000256" key="3">
    <source>
        <dbReference type="ARBA" id="ARBA00022692"/>
    </source>
</evidence>
<dbReference type="PANTHER" id="PTHR40077:SF2">
    <property type="entry name" value="MEMBRANE PROTEIN"/>
    <property type="match status" value="1"/>
</dbReference>
<comment type="subcellular location">
    <subcellularLocation>
        <location evidence="1">Cell membrane</location>
        <topology evidence="1">Multi-pass membrane protein</topology>
    </subcellularLocation>
</comment>
<feature type="domain" description="DUF3817" evidence="7">
    <location>
        <begin position="7"/>
        <end position="91"/>
    </location>
</feature>